<proteinExistence type="predicted"/>
<dbReference type="SUPFAM" id="SSF54593">
    <property type="entry name" value="Glyoxalase/Bleomycin resistance protein/Dihydroxybiphenyl dioxygenase"/>
    <property type="match status" value="1"/>
</dbReference>
<dbReference type="InterPro" id="IPR029068">
    <property type="entry name" value="Glyas_Bleomycin-R_OHBP_Dase"/>
</dbReference>
<dbReference type="Pfam" id="PF06185">
    <property type="entry name" value="YecM"/>
    <property type="match status" value="1"/>
</dbReference>
<comment type="caution">
    <text evidence="1">The sequence shown here is derived from an EMBL/GenBank/DDBJ whole genome shotgun (WGS) entry which is preliminary data.</text>
</comment>
<dbReference type="InterPro" id="IPR010393">
    <property type="entry name" value="DUF991_YecM-like"/>
</dbReference>
<evidence type="ECO:0000313" key="1">
    <source>
        <dbReference type="EMBL" id="TNG86935.1"/>
    </source>
</evidence>
<organism evidence="1 2">
    <name type="scientific">Testudinibacter aquarius</name>
    <dbReference type="NCBI Taxonomy" id="1524974"/>
    <lineage>
        <taxon>Bacteria</taxon>
        <taxon>Pseudomonadati</taxon>
        <taxon>Pseudomonadota</taxon>
        <taxon>Gammaproteobacteria</taxon>
        <taxon>Pasteurellales</taxon>
        <taxon>Pasteurellaceae</taxon>
        <taxon>Testudinibacter</taxon>
    </lineage>
</organism>
<dbReference type="Proteomes" id="UP000305526">
    <property type="component" value="Unassembled WGS sequence"/>
</dbReference>
<gene>
    <name evidence="1" type="ORF">FHQ21_12280</name>
</gene>
<evidence type="ECO:0000313" key="2">
    <source>
        <dbReference type="Proteomes" id="UP000305526"/>
    </source>
</evidence>
<dbReference type="PANTHER" id="PTHR37519">
    <property type="match status" value="1"/>
</dbReference>
<keyword evidence="2" id="KW-1185">Reference proteome</keyword>
<dbReference type="Gene3D" id="3.10.180.10">
    <property type="entry name" value="2,3-Dihydroxybiphenyl 1,2-Dioxygenase, domain 1"/>
    <property type="match status" value="1"/>
</dbReference>
<dbReference type="PANTHER" id="PTHR37519:SF1">
    <property type="entry name" value="DIHYDROXYBIPHENYL DIOXYGENASE DOMAIN-CONTAINING PROTEIN"/>
    <property type="match status" value="1"/>
</dbReference>
<accession>A0ABY2XRF0</accession>
<protein>
    <submittedName>
        <fullName evidence="1">VOC family protein</fullName>
    </submittedName>
</protein>
<dbReference type="EMBL" id="VDGV01000166">
    <property type="protein sequence ID" value="TNG86935.1"/>
    <property type="molecule type" value="Genomic_DNA"/>
</dbReference>
<reference evidence="1 2" key="1">
    <citation type="submission" date="2019-05" db="EMBL/GenBank/DDBJ databases">
        <title>Pasteurellaceae isolates from reptiles.</title>
        <authorList>
            <person name="Bojesen A.M."/>
            <person name="Lund E."/>
        </authorList>
    </citation>
    <scope>NUCLEOTIDE SEQUENCE [LARGE SCALE GENOMIC DNA]</scope>
    <source>
        <strain evidence="1 2">ELNT2x</strain>
    </source>
</reference>
<feature type="non-terminal residue" evidence="1">
    <location>
        <position position="138"/>
    </location>
</feature>
<sequence length="138" mass="15680">MLLVNVIAIERLQHFSPTTLGSPTLTVKKGFSFKQNCLFRRSSHSLGDSLAKELPLPKNKIYPQQGWEHIEVVVPFLAKESPSEWLERLNKQFCLNEKPFLTVKVGEPKVVGEKCCNLSMAITFTNNTENRTCIKLHP</sequence>
<name>A0ABY2XRF0_9PAST</name>